<accession>A0A9J6FL03</accession>
<protein>
    <submittedName>
        <fullName evidence="2">Uncharacterized protein</fullName>
    </submittedName>
</protein>
<proteinExistence type="predicted"/>
<keyword evidence="3" id="KW-1185">Reference proteome</keyword>
<dbReference type="VEuPathDB" id="VectorBase:HLOH_061294"/>
<comment type="caution">
    <text evidence="2">The sequence shown here is derived from an EMBL/GenBank/DDBJ whole genome shotgun (WGS) entry which is preliminary data.</text>
</comment>
<dbReference type="EMBL" id="JABSTR010000001">
    <property type="protein sequence ID" value="KAH9362684.1"/>
    <property type="molecule type" value="Genomic_DNA"/>
</dbReference>
<sequence>MHLKRDTKIDLYMVMEMLHVAWMSVTASTIANCFRRAFAASESSCDSDESADRVGAPDDTCASNEAVASWSALIDSGVVRGGQTFCDYVSMDSDVVATEELADSDYVLGAARPQEGNDDECDEDDDSPACADDVPTS</sequence>
<feature type="compositionally biased region" description="Low complexity" evidence="1">
    <location>
        <begin position="128"/>
        <end position="137"/>
    </location>
</feature>
<evidence type="ECO:0000313" key="2">
    <source>
        <dbReference type="EMBL" id="KAH9362684.1"/>
    </source>
</evidence>
<evidence type="ECO:0000256" key="1">
    <source>
        <dbReference type="SAM" id="MobiDB-lite"/>
    </source>
</evidence>
<feature type="compositionally biased region" description="Acidic residues" evidence="1">
    <location>
        <begin position="116"/>
        <end position="127"/>
    </location>
</feature>
<reference evidence="2 3" key="1">
    <citation type="journal article" date="2020" name="Cell">
        <title>Large-Scale Comparative Analyses of Tick Genomes Elucidate Their Genetic Diversity and Vector Capacities.</title>
        <authorList>
            <consortium name="Tick Genome and Microbiome Consortium (TIGMIC)"/>
            <person name="Jia N."/>
            <person name="Wang J."/>
            <person name="Shi W."/>
            <person name="Du L."/>
            <person name="Sun Y."/>
            <person name="Zhan W."/>
            <person name="Jiang J.F."/>
            <person name="Wang Q."/>
            <person name="Zhang B."/>
            <person name="Ji P."/>
            <person name="Bell-Sakyi L."/>
            <person name="Cui X.M."/>
            <person name="Yuan T.T."/>
            <person name="Jiang B.G."/>
            <person name="Yang W.F."/>
            <person name="Lam T.T."/>
            <person name="Chang Q.C."/>
            <person name="Ding S.J."/>
            <person name="Wang X.J."/>
            <person name="Zhu J.G."/>
            <person name="Ruan X.D."/>
            <person name="Zhao L."/>
            <person name="Wei J.T."/>
            <person name="Ye R.Z."/>
            <person name="Que T.C."/>
            <person name="Du C.H."/>
            <person name="Zhou Y.H."/>
            <person name="Cheng J.X."/>
            <person name="Dai P.F."/>
            <person name="Guo W.B."/>
            <person name="Han X.H."/>
            <person name="Huang E.J."/>
            <person name="Li L.F."/>
            <person name="Wei W."/>
            <person name="Gao Y.C."/>
            <person name="Liu J.Z."/>
            <person name="Shao H.Z."/>
            <person name="Wang X."/>
            <person name="Wang C.C."/>
            <person name="Yang T.C."/>
            <person name="Huo Q.B."/>
            <person name="Li W."/>
            <person name="Chen H.Y."/>
            <person name="Chen S.E."/>
            <person name="Zhou L.G."/>
            <person name="Ni X.B."/>
            <person name="Tian J.H."/>
            <person name="Sheng Y."/>
            <person name="Liu T."/>
            <person name="Pan Y.S."/>
            <person name="Xia L.Y."/>
            <person name="Li J."/>
            <person name="Zhao F."/>
            <person name="Cao W.C."/>
        </authorList>
    </citation>
    <scope>NUCLEOTIDE SEQUENCE [LARGE SCALE GENOMIC DNA]</scope>
    <source>
        <strain evidence="2">HaeL-2018</strain>
    </source>
</reference>
<name>A0A9J6FL03_HAELO</name>
<dbReference type="AlphaFoldDB" id="A0A9J6FL03"/>
<evidence type="ECO:0000313" key="3">
    <source>
        <dbReference type="Proteomes" id="UP000821853"/>
    </source>
</evidence>
<feature type="region of interest" description="Disordered" evidence="1">
    <location>
        <begin position="106"/>
        <end position="137"/>
    </location>
</feature>
<organism evidence="2 3">
    <name type="scientific">Haemaphysalis longicornis</name>
    <name type="common">Bush tick</name>
    <dbReference type="NCBI Taxonomy" id="44386"/>
    <lineage>
        <taxon>Eukaryota</taxon>
        <taxon>Metazoa</taxon>
        <taxon>Ecdysozoa</taxon>
        <taxon>Arthropoda</taxon>
        <taxon>Chelicerata</taxon>
        <taxon>Arachnida</taxon>
        <taxon>Acari</taxon>
        <taxon>Parasitiformes</taxon>
        <taxon>Ixodida</taxon>
        <taxon>Ixodoidea</taxon>
        <taxon>Ixodidae</taxon>
        <taxon>Haemaphysalinae</taxon>
        <taxon>Haemaphysalis</taxon>
    </lineage>
</organism>
<dbReference type="Proteomes" id="UP000821853">
    <property type="component" value="Chromosome 1"/>
</dbReference>
<gene>
    <name evidence="2" type="ORF">HPB48_001219</name>
</gene>